<evidence type="ECO:0000313" key="13">
    <source>
        <dbReference type="EMBL" id="SDF58271.1"/>
    </source>
</evidence>
<dbReference type="Proteomes" id="UP000199519">
    <property type="component" value="Unassembled WGS sequence"/>
</dbReference>
<dbReference type="Pfam" id="PF02050">
    <property type="entry name" value="FliJ"/>
    <property type="match status" value="1"/>
</dbReference>
<evidence type="ECO:0000256" key="1">
    <source>
        <dbReference type="ARBA" id="ARBA00004413"/>
    </source>
</evidence>
<keyword evidence="4" id="KW-0813">Transport</keyword>
<evidence type="ECO:0000256" key="10">
    <source>
        <dbReference type="ARBA" id="ARBA00023225"/>
    </source>
</evidence>
<sequence length="144" mass="17553">MTGYKFKFEKILSLRNKEEEQAENKYLHLKKELNEINQQIKELELEKEEVFDNLRTDNHNINSHIEMRDYLKRLRIVKIKIEEKKAEKAEAVKKQFEYMMEKKKERKTLEKLKEKESKKFFKEFLAAEQKELDELGRHYGTGGR</sequence>
<protein>
    <recommendedName>
        <fullName evidence="3">Flagellar FliJ protein</fullName>
    </recommendedName>
</protein>
<dbReference type="Proteomes" id="UP000295472">
    <property type="component" value="Unassembled WGS sequence"/>
</dbReference>
<dbReference type="EMBL" id="SOAA01000002">
    <property type="protein sequence ID" value="TDS34732.1"/>
    <property type="molecule type" value="Genomic_DNA"/>
</dbReference>
<keyword evidence="12" id="KW-0969">Cilium</keyword>
<dbReference type="GO" id="GO:0015031">
    <property type="term" value="P:protein transport"/>
    <property type="evidence" value="ECO:0007669"/>
    <property type="project" value="UniProtKB-KW"/>
</dbReference>
<evidence type="ECO:0000313" key="19">
    <source>
        <dbReference type="Proteomes" id="UP000198945"/>
    </source>
</evidence>
<evidence type="ECO:0000313" key="15">
    <source>
        <dbReference type="EMBL" id="SET00524.1"/>
    </source>
</evidence>
<keyword evidence="12" id="KW-0966">Cell projection</keyword>
<evidence type="ECO:0000256" key="2">
    <source>
        <dbReference type="ARBA" id="ARBA00010004"/>
    </source>
</evidence>
<reference evidence="16 22" key="3">
    <citation type="submission" date="2019-03" db="EMBL/GenBank/DDBJ databases">
        <title>Deep subsurface shale carbon reservoir microbial communities from Ohio and West Virginia, USA.</title>
        <authorList>
            <person name="Wrighton K."/>
        </authorList>
    </citation>
    <scope>NUCLEOTIDE SEQUENCE [LARGE SCALE GENOMIC DNA]</scope>
    <source>
        <strain evidence="16 22">UTICA-S4D12</strain>
    </source>
</reference>
<evidence type="ECO:0000313" key="12">
    <source>
        <dbReference type="EMBL" id="SDD11493.1"/>
    </source>
</evidence>
<dbReference type="EMBL" id="FMYT01000027">
    <property type="protein sequence ID" value="SDD11493.1"/>
    <property type="molecule type" value="Genomic_DNA"/>
</dbReference>
<evidence type="ECO:0000256" key="5">
    <source>
        <dbReference type="ARBA" id="ARBA00022475"/>
    </source>
</evidence>
<evidence type="ECO:0000313" key="22">
    <source>
        <dbReference type="Proteomes" id="UP000295758"/>
    </source>
</evidence>
<evidence type="ECO:0000313" key="23">
    <source>
        <dbReference type="Proteomes" id="UP000324896"/>
    </source>
</evidence>
<keyword evidence="12" id="KW-0282">Flagellum</keyword>
<accession>A0A1G6S490</accession>
<dbReference type="NCBIfam" id="TIGR02473">
    <property type="entry name" value="flagell_FliJ"/>
    <property type="match status" value="1"/>
</dbReference>
<dbReference type="Proteomes" id="UP000324896">
    <property type="component" value="Unassembled WGS sequence"/>
</dbReference>
<keyword evidence="20" id="KW-1185">Reference proteome</keyword>
<evidence type="ECO:0000313" key="20">
    <source>
        <dbReference type="Proteomes" id="UP000199519"/>
    </source>
</evidence>
<reference evidence="17 21" key="4">
    <citation type="submission" date="2019-03" db="EMBL/GenBank/DDBJ databases">
        <title>Subsurface microbial communities from deep shales in Ohio and West Virginia, USA.</title>
        <authorList>
            <person name="Wrighton K."/>
        </authorList>
    </citation>
    <scope>NUCLEOTIDE SEQUENCE [LARGE SCALE GENOMIC DNA]</scope>
    <source>
        <strain evidence="17 21">DSMZ 11287</strain>
    </source>
</reference>
<feature type="coiled-coil region" evidence="11">
    <location>
        <begin position="19"/>
        <end position="119"/>
    </location>
</feature>
<keyword evidence="6" id="KW-0145">Chemotaxis</keyword>
<evidence type="ECO:0000256" key="6">
    <source>
        <dbReference type="ARBA" id="ARBA00022500"/>
    </source>
</evidence>
<evidence type="ECO:0000256" key="11">
    <source>
        <dbReference type="SAM" id="Coils"/>
    </source>
</evidence>
<dbReference type="AlphaFoldDB" id="A0A1G6S490"/>
<comment type="subcellular location">
    <subcellularLocation>
        <location evidence="1">Cell membrane</location>
        <topology evidence="1">Peripheral membrane protein</topology>
        <orientation evidence="1">Cytoplasmic side</orientation>
    </subcellularLocation>
</comment>
<keyword evidence="11" id="KW-0175">Coiled coil</keyword>
<organism evidence="12 23">
    <name type="scientific">Halanaerobium congolense</name>
    <dbReference type="NCBI Taxonomy" id="54121"/>
    <lineage>
        <taxon>Bacteria</taxon>
        <taxon>Bacillati</taxon>
        <taxon>Bacillota</taxon>
        <taxon>Clostridia</taxon>
        <taxon>Halanaerobiales</taxon>
        <taxon>Halanaerobiaceae</taxon>
        <taxon>Halanaerobium</taxon>
    </lineage>
</organism>
<dbReference type="RefSeq" id="WP_089716302.1">
    <property type="nucleotide sequence ID" value="NZ_FMYT01000027.1"/>
</dbReference>
<keyword evidence="5" id="KW-1003">Cell membrane</keyword>
<evidence type="ECO:0000256" key="9">
    <source>
        <dbReference type="ARBA" id="ARBA00023136"/>
    </source>
</evidence>
<keyword evidence="9" id="KW-0472">Membrane</keyword>
<reference evidence="18 20" key="2">
    <citation type="submission" date="2016-10" db="EMBL/GenBank/DDBJ databases">
        <authorList>
            <person name="Varghese N."/>
            <person name="Submissions S."/>
        </authorList>
    </citation>
    <scope>NUCLEOTIDE SEQUENCE [LARGE SCALE GENOMIC DNA]</scope>
    <source>
        <strain evidence="12 23">WG10</strain>
        <strain evidence="13 20">WG2</strain>
        <strain evidence="15 18">WG5</strain>
    </source>
</reference>
<reference evidence="14 19" key="1">
    <citation type="submission" date="2016-10" db="EMBL/GenBank/DDBJ databases">
        <authorList>
            <person name="de Groot N.N."/>
        </authorList>
    </citation>
    <scope>NUCLEOTIDE SEQUENCE [LARGE SCALE GENOMIC DNA]</scope>
    <source>
        <strain evidence="14 19">WG7</strain>
    </source>
</reference>
<dbReference type="EMBL" id="FNEH01000002">
    <property type="protein sequence ID" value="SDI13020.1"/>
    <property type="molecule type" value="Genomic_DNA"/>
</dbReference>
<evidence type="ECO:0000313" key="21">
    <source>
        <dbReference type="Proteomes" id="UP000295472"/>
    </source>
</evidence>
<evidence type="ECO:0000256" key="8">
    <source>
        <dbReference type="ARBA" id="ARBA00022927"/>
    </source>
</evidence>
<name>A0A1G6S490_9FIRM</name>
<dbReference type="GO" id="GO:0071973">
    <property type="term" value="P:bacterial-type flagellum-dependent cell motility"/>
    <property type="evidence" value="ECO:0007669"/>
    <property type="project" value="InterPro"/>
</dbReference>
<dbReference type="GeneID" id="57013630"/>
<keyword evidence="8" id="KW-0653">Protein transport</keyword>
<dbReference type="InterPro" id="IPR053716">
    <property type="entry name" value="Flag_assembly_chemotaxis_eff"/>
</dbReference>
<dbReference type="GO" id="GO:0009288">
    <property type="term" value="C:bacterial-type flagellum"/>
    <property type="evidence" value="ECO:0007669"/>
    <property type="project" value="InterPro"/>
</dbReference>
<dbReference type="GO" id="GO:0044781">
    <property type="term" value="P:bacterial-type flagellum organization"/>
    <property type="evidence" value="ECO:0007669"/>
    <property type="project" value="UniProtKB-KW"/>
</dbReference>
<keyword evidence="7" id="KW-1005">Bacterial flagellum biogenesis</keyword>
<dbReference type="EMBL" id="FOHG01000016">
    <property type="protein sequence ID" value="SET00524.1"/>
    <property type="molecule type" value="Genomic_DNA"/>
</dbReference>
<dbReference type="GO" id="GO:0005886">
    <property type="term" value="C:plasma membrane"/>
    <property type="evidence" value="ECO:0007669"/>
    <property type="project" value="UniProtKB-SubCell"/>
</dbReference>
<dbReference type="Proteomes" id="UP000198945">
    <property type="component" value="Unassembled WGS sequence"/>
</dbReference>
<dbReference type="Gene3D" id="1.10.287.1700">
    <property type="match status" value="1"/>
</dbReference>
<gene>
    <name evidence="16" type="ORF">BY453_102169</name>
    <name evidence="17" type="ORF">C7954_13423</name>
    <name evidence="12" type="ORF">SAMN04488597_12731</name>
    <name evidence="13" type="ORF">SAMN04488598_1165</name>
    <name evidence="15" type="ORF">SAMN04515652_11646</name>
    <name evidence="14" type="ORF">SAMN04515654_1025</name>
</gene>
<keyword evidence="10" id="KW-1006">Bacterial flagellum protein export</keyword>
<evidence type="ECO:0000313" key="17">
    <source>
        <dbReference type="EMBL" id="TDX38575.1"/>
    </source>
</evidence>
<comment type="similarity">
    <text evidence="2">Belongs to the FliJ family.</text>
</comment>
<evidence type="ECO:0000313" key="14">
    <source>
        <dbReference type="EMBL" id="SDI13020.1"/>
    </source>
</evidence>
<evidence type="ECO:0000256" key="7">
    <source>
        <dbReference type="ARBA" id="ARBA00022795"/>
    </source>
</evidence>
<dbReference type="EMBL" id="SOEF01000034">
    <property type="protein sequence ID" value="TDX38575.1"/>
    <property type="molecule type" value="Genomic_DNA"/>
</dbReference>
<evidence type="ECO:0000256" key="4">
    <source>
        <dbReference type="ARBA" id="ARBA00022448"/>
    </source>
</evidence>
<evidence type="ECO:0000256" key="3">
    <source>
        <dbReference type="ARBA" id="ARBA00020392"/>
    </source>
</evidence>
<dbReference type="EMBL" id="FNBJ01000016">
    <property type="protein sequence ID" value="SDF58271.1"/>
    <property type="molecule type" value="Genomic_DNA"/>
</dbReference>
<proteinExistence type="inferred from homology"/>
<evidence type="ECO:0000313" key="16">
    <source>
        <dbReference type="EMBL" id="TDS34732.1"/>
    </source>
</evidence>
<dbReference type="Proteomes" id="UP000295758">
    <property type="component" value="Unassembled WGS sequence"/>
</dbReference>
<dbReference type="GO" id="GO:0006935">
    <property type="term" value="P:chemotaxis"/>
    <property type="evidence" value="ECO:0007669"/>
    <property type="project" value="UniProtKB-KW"/>
</dbReference>
<dbReference type="InterPro" id="IPR012823">
    <property type="entry name" value="Flagell_FliJ"/>
</dbReference>
<dbReference type="Proteomes" id="UP000198612">
    <property type="component" value="Unassembled WGS sequence"/>
</dbReference>
<evidence type="ECO:0000313" key="18">
    <source>
        <dbReference type="Proteomes" id="UP000198612"/>
    </source>
</evidence>